<comment type="similarity">
    <text evidence="1">Belongs to the GST superfamily.</text>
</comment>
<gene>
    <name evidence="7" type="ORF">IMSHALPRED_003558</name>
</gene>
<comment type="caution">
    <text evidence="7">The sequence shown here is derived from an EMBL/GenBank/DDBJ whole genome shotgun (WGS) entry which is preliminary data.</text>
</comment>
<dbReference type="Pfam" id="PF13409">
    <property type="entry name" value="GST_N_2"/>
    <property type="match status" value="1"/>
</dbReference>
<dbReference type="EC" id="2.5.1.18" evidence="2"/>
<dbReference type="PANTHER" id="PTHR44051:SF9">
    <property type="entry name" value="GLUTATHIONE S-TRANSFERASE 1"/>
    <property type="match status" value="1"/>
</dbReference>
<dbReference type="GO" id="GO:0005737">
    <property type="term" value="C:cytoplasm"/>
    <property type="evidence" value="ECO:0007669"/>
    <property type="project" value="UniProtKB-ARBA"/>
</dbReference>
<dbReference type="GO" id="GO:0004602">
    <property type="term" value="F:glutathione peroxidase activity"/>
    <property type="evidence" value="ECO:0007669"/>
    <property type="project" value="UniProtKB-ARBA"/>
</dbReference>
<evidence type="ECO:0000256" key="4">
    <source>
        <dbReference type="ARBA" id="ARBA00047960"/>
    </source>
</evidence>
<dbReference type="Gene3D" id="3.40.30.10">
    <property type="entry name" value="Glutaredoxin"/>
    <property type="match status" value="1"/>
</dbReference>
<dbReference type="Gene3D" id="1.20.1050.10">
    <property type="match status" value="1"/>
</dbReference>
<dbReference type="InterPro" id="IPR004046">
    <property type="entry name" value="GST_C"/>
</dbReference>
<dbReference type="SFLD" id="SFLDS00019">
    <property type="entry name" value="Glutathione_Transferase_(cytos"/>
    <property type="match status" value="1"/>
</dbReference>
<dbReference type="SUPFAM" id="SSF47616">
    <property type="entry name" value="GST C-terminal domain-like"/>
    <property type="match status" value="1"/>
</dbReference>
<dbReference type="OrthoDB" id="2309723at2759"/>
<protein>
    <recommendedName>
        <fullName evidence="2">glutathione transferase</fullName>
        <ecNumber evidence="2">2.5.1.18</ecNumber>
    </recommendedName>
</protein>
<dbReference type="CDD" id="cd03046">
    <property type="entry name" value="GST_N_GTT1_like"/>
    <property type="match status" value="1"/>
</dbReference>
<dbReference type="InterPro" id="IPR010987">
    <property type="entry name" value="Glutathione-S-Trfase_C-like"/>
</dbReference>
<keyword evidence="8" id="KW-1185">Reference proteome</keyword>
<dbReference type="InterPro" id="IPR040079">
    <property type="entry name" value="Glutathione_S-Trfase"/>
</dbReference>
<evidence type="ECO:0000259" key="5">
    <source>
        <dbReference type="PROSITE" id="PS50404"/>
    </source>
</evidence>
<evidence type="ECO:0000313" key="7">
    <source>
        <dbReference type="EMBL" id="CAF9917390.1"/>
    </source>
</evidence>
<dbReference type="InterPro" id="IPR036282">
    <property type="entry name" value="Glutathione-S-Trfase_C_sf"/>
</dbReference>
<dbReference type="GO" id="GO:0004364">
    <property type="term" value="F:glutathione transferase activity"/>
    <property type="evidence" value="ECO:0007669"/>
    <property type="project" value="UniProtKB-EC"/>
</dbReference>
<name>A0A8H3IJ20_9LECA</name>
<proteinExistence type="inferred from homology"/>
<dbReference type="InterPro" id="IPR004045">
    <property type="entry name" value="Glutathione_S-Trfase_N"/>
</dbReference>
<feature type="domain" description="GST N-terminal" evidence="5">
    <location>
        <begin position="1"/>
        <end position="80"/>
    </location>
</feature>
<dbReference type="AlphaFoldDB" id="A0A8H3IJ20"/>
<evidence type="ECO:0000256" key="3">
    <source>
        <dbReference type="ARBA" id="ARBA00022679"/>
    </source>
</evidence>
<dbReference type="EMBL" id="CAJPDT010000018">
    <property type="protein sequence ID" value="CAF9917390.1"/>
    <property type="molecule type" value="Genomic_DNA"/>
</dbReference>
<dbReference type="Proteomes" id="UP000664534">
    <property type="component" value="Unassembled WGS sequence"/>
</dbReference>
<evidence type="ECO:0000259" key="6">
    <source>
        <dbReference type="PROSITE" id="PS50405"/>
    </source>
</evidence>
<evidence type="ECO:0000256" key="1">
    <source>
        <dbReference type="ARBA" id="ARBA00007409"/>
    </source>
</evidence>
<dbReference type="PROSITE" id="PS50405">
    <property type="entry name" value="GST_CTER"/>
    <property type="match status" value="1"/>
</dbReference>
<organism evidence="7 8">
    <name type="scientific">Imshaugia aleurites</name>
    <dbReference type="NCBI Taxonomy" id="172621"/>
    <lineage>
        <taxon>Eukaryota</taxon>
        <taxon>Fungi</taxon>
        <taxon>Dikarya</taxon>
        <taxon>Ascomycota</taxon>
        <taxon>Pezizomycotina</taxon>
        <taxon>Lecanoromycetes</taxon>
        <taxon>OSLEUM clade</taxon>
        <taxon>Lecanoromycetidae</taxon>
        <taxon>Lecanorales</taxon>
        <taxon>Lecanorineae</taxon>
        <taxon>Parmeliaceae</taxon>
        <taxon>Imshaugia</taxon>
    </lineage>
</organism>
<dbReference type="SUPFAM" id="SSF52833">
    <property type="entry name" value="Thioredoxin-like"/>
    <property type="match status" value="1"/>
</dbReference>
<dbReference type="FunFam" id="3.40.30.10:FF:000156">
    <property type="entry name" value="Glutathione S-transferase 1"/>
    <property type="match status" value="1"/>
</dbReference>
<evidence type="ECO:0000256" key="2">
    <source>
        <dbReference type="ARBA" id="ARBA00012452"/>
    </source>
</evidence>
<evidence type="ECO:0000313" key="8">
    <source>
        <dbReference type="Proteomes" id="UP000664534"/>
    </source>
</evidence>
<dbReference type="InterPro" id="IPR036249">
    <property type="entry name" value="Thioredoxin-like_sf"/>
</dbReference>
<accession>A0A8H3IJ20</accession>
<reference evidence="7" key="1">
    <citation type="submission" date="2021-03" db="EMBL/GenBank/DDBJ databases">
        <authorList>
            <person name="Tagirdzhanova G."/>
        </authorList>
    </citation>
    <scope>NUCLEOTIDE SEQUENCE</scope>
</reference>
<dbReference type="PANTHER" id="PTHR44051">
    <property type="entry name" value="GLUTATHIONE S-TRANSFERASE-RELATED"/>
    <property type="match status" value="1"/>
</dbReference>
<feature type="domain" description="GST C-terminal" evidence="6">
    <location>
        <begin position="86"/>
        <end position="219"/>
    </location>
</feature>
<keyword evidence="3" id="KW-0808">Transferase</keyword>
<comment type="catalytic activity">
    <reaction evidence="4">
        <text>RX + glutathione = an S-substituted glutathione + a halide anion + H(+)</text>
        <dbReference type="Rhea" id="RHEA:16437"/>
        <dbReference type="ChEBI" id="CHEBI:15378"/>
        <dbReference type="ChEBI" id="CHEBI:16042"/>
        <dbReference type="ChEBI" id="CHEBI:17792"/>
        <dbReference type="ChEBI" id="CHEBI:57925"/>
        <dbReference type="ChEBI" id="CHEBI:90779"/>
        <dbReference type="EC" id="2.5.1.18"/>
    </reaction>
</comment>
<sequence>MVLTVHHLGRSQSERIVWLCEELGLDYELKVYDRSPLLAPPELKKLHPLGTAPVITDGDVTLGESGAIVEYILVKYGKGRLVVGPEETNYANYLYWLHFANGTLQLSMSRNMLMRMAQLPADNQALGFAVSRREHAISLVNERLKDNEWLAGIEFTAADIMNVVSLTTIRLFTPYSLEPYPNVIAYLKRVGAREGYKRAMAKGDPGFEPVLGVEAPKPLM</sequence>
<dbReference type="SFLD" id="SFLDG01150">
    <property type="entry name" value="Main.1:_Beta-like"/>
    <property type="match status" value="1"/>
</dbReference>
<dbReference type="PROSITE" id="PS50404">
    <property type="entry name" value="GST_NTER"/>
    <property type="match status" value="1"/>
</dbReference>
<dbReference type="Pfam" id="PF00043">
    <property type="entry name" value="GST_C"/>
    <property type="match status" value="1"/>
</dbReference>
<dbReference type="SFLD" id="SFLDG00358">
    <property type="entry name" value="Main_(cytGST)"/>
    <property type="match status" value="1"/>
</dbReference>